<feature type="region of interest" description="Disordered" evidence="1">
    <location>
        <begin position="161"/>
        <end position="209"/>
    </location>
</feature>
<dbReference type="GeneID" id="110199707"/>
<reference evidence="3" key="1">
    <citation type="submission" date="2025-08" db="UniProtKB">
        <authorList>
            <consortium name="RefSeq"/>
        </authorList>
    </citation>
    <scope>IDENTIFICATION</scope>
    <source>
        <tissue evidence="3">Spleen</tissue>
    </source>
</reference>
<evidence type="ECO:0000313" key="2">
    <source>
        <dbReference type="Proteomes" id="UP000515140"/>
    </source>
</evidence>
<dbReference type="KEGG" id="pcw:110199707"/>
<dbReference type="Proteomes" id="UP000515140">
    <property type="component" value="Unplaced"/>
</dbReference>
<feature type="region of interest" description="Disordered" evidence="1">
    <location>
        <begin position="85"/>
        <end position="115"/>
    </location>
</feature>
<sequence length="290" mass="31030">MIMTPPPSNLGPTLTEFFYFAGDEGWRVKILPSSHPQSLVRPPTPLARAQRDPGTWARGKRRRRRPRLLLLLLLPKPARALAAAALSVSSRNPAEHQGKQGSGREQRKPRSPAPALFPRLSFSLPPFFSPSLLACLSAGKHDAAALWVGGGRRERTEVFPQLSRRPAAPSGWGLDSGGGRIASPRLEAAGGLGSRSRSQSQRKRASVHPAGCLKSKESWCCWGRSPQPPVPLPTQLHSQSLPPSSSPLLLPPCCGFADSSSGGMCSRPSCALAASPLMGLPAQRGWSWSA</sequence>
<dbReference type="InParanoid" id="A0A6P5JGM1"/>
<feature type="region of interest" description="Disordered" evidence="1">
    <location>
        <begin position="37"/>
        <end position="61"/>
    </location>
</feature>
<dbReference type="RefSeq" id="XP_020830244.1">
    <property type="nucleotide sequence ID" value="XM_020974585.1"/>
</dbReference>
<keyword evidence="2" id="KW-1185">Reference proteome</keyword>
<proteinExistence type="predicted"/>
<evidence type="ECO:0000313" key="3">
    <source>
        <dbReference type="RefSeq" id="XP_020830244.1"/>
    </source>
</evidence>
<dbReference type="AlphaFoldDB" id="A0A6P5JGM1"/>
<gene>
    <name evidence="3" type="primary">LOC110199707</name>
</gene>
<accession>A0A6P5JGM1</accession>
<feature type="compositionally biased region" description="Basic and acidic residues" evidence="1">
    <location>
        <begin position="93"/>
        <end position="108"/>
    </location>
</feature>
<evidence type="ECO:0000256" key="1">
    <source>
        <dbReference type="SAM" id="MobiDB-lite"/>
    </source>
</evidence>
<protein>
    <submittedName>
        <fullName evidence="3">Uncharacterized protein LOC110199707</fullName>
    </submittedName>
</protein>
<organism evidence="2 3">
    <name type="scientific">Phascolarctos cinereus</name>
    <name type="common">Koala</name>
    <dbReference type="NCBI Taxonomy" id="38626"/>
    <lineage>
        <taxon>Eukaryota</taxon>
        <taxon>Metazoa</taxon>
        <taxon>Chordata</taxon>
        <taxon>Craniata</taxon>
        <taxon>Vertebrata</taxon>
        <taxon>Euteleostomi</taxon>
        <taxon>Mammalia</taxon>
        <taxon>Metatheria</taxon>
        <taxon>Diprotodontia</taxon>
        <taxon>Phascolarctidae</taxon>
        <taxon>Phascolarctos</taxon>
    </lineage>
</organism>
<name>A0A6P5JGM1_PHACI</name>